<dbReference type="EMBL" id="NGEL01000166">
    <property type="protein sequence ID" value="OTM81644.1"/>
    <property type="molecule type" value="Genomic_DNA"/>
</dbReference>
<evidence type="ECO:0000313" key="1">
    <source>
        <dbReference type="EMBL" id="KQD14915.1"/>
    </source>
</evidence>
<evidence type="ECO:0000313" key="2">
    <source>
        <dbReference type="EMBL" id="MYM78987.1"/>
    </source>
</evidence>
<dbReference type="EMBL" id="LLFE01000121">
    <property type="protein sequence ID" value="KQD14915.1"/>
    <property type="molecule type" value="Genomic_DNA"/>
</dbReference>
<dbReference type="Proteomes" id="UP000480763">
    <property type="component" value="Unassembled WGS sequence"/>
</dbReference>
<reference evidence="3 5" key="3">
    <citation type="submission" date="2017-05" db="EMBL/GenBank/DDBJ databases">
        <authorList>
            <person name="Song R."/>
            <person name="Chenine A.L."/>
            <person name="Ruprecht R.M."/>
        </authorList>
    </citation>
    <scope>NUCLEOTIDE SEQUENCE [LARGE SCALE GENOMIC DNA]</scope>
    <source>
        <strain evidence="3 5">PR350</strain>
    </source>
</reference>
<reference evidence="1 4" key="1">
    <citation type="submission" date="2015-10" db="EMBL/GenBank/DDBJ databases">
        <title>The utility of whole genome sequencing in characterizing Acinetobacter epidemiology and analyzing hospital outbreaks.</title>
        <authorList>
            <person name="Ozer E.A."/>
            <person name="Fitzpatrick M.A."/>
            <person name="Hauser A.R."/>
        </authorList>
    </citation>
    <scope>NUCLEOTIDE SEQUENCE [LARGE SCALE GENOMIC DNA]</scope>
    <source>
        <strain evidence="1 4">ABBL059</strain>
    </source>
</reference>
<sequence>MPTGMIVNSGAGEVVFNGTVKIPKILGKVLIENGQTSALLNLNKPLDGTMFFIPKGLATTSDPIDAPLGINYEVSLSSNKQIVTVKYIATSEQPKAGTDFEVYIGEY</sequence>
<evidence type="ECO:0000313" key="4">
    <source>
        <dbReference type="Proteomes" id="UP000051322"/>
    </source>
</evidence>
<dbReference type="RefSeq" id="WP_057692757.1">
    <property type="nucleotide sequence ID" value="NZ_JAVIEH010000014.1"/>
</dbReference>
<evidence type="ECO:0000313" key="6">
    <source>
        <dbReference type="Proteomes" id="UP000480763"/>
    </source>
</evidence>
<reference evidence="2" key="4">
    <citation type="submission" date="2019-12" db="EMBL/GenBank/DDBJ databases">
        <authorList>
            <person name="Nguyen S.-T."/>
        </authorList>
    </citation>
    <scope>NUCLEOTIDE SEQUENCE</scope>
    <source>
        <strain evidence="2">DMS06669</strain>
    </source>
</reference>
<dbReference type="Proteomes" id="UP000194699">
    <property type="component" value="Unassembled WGS sequence"/>
</dbReference>
<evidence type="ECO:0000313" key="3">
    <source>
        <dbReference type="EMBL" id="OTM81644.1"/>
    </source>
</evidence>
<organism evidence="3 5">
    <name type="scientific">Acinetobacter baumannii</name>
    <dbReference type="NCBI Taxonomy" id="470"/>
    <lineage>
        <taxon>Bacteria</taxon>
        <taxon>Pseudomonadati</taxon>
        <taxon>Pseudomonadota</taxon>
        <taxon>Gammaproteobacteria</taxon>
        <taxon>Moraxellales</taxon>
        <taxon>Moraxellaceae</taxon>
        <taxon>Acinetobacter</taxon>
        <taxon>Acinetobacter calcoaceticus/baumannii complex</taxon>
    </lineage>
</organism>
<comment type="caution">
    <text evidence="3">The sequence shown here is derived from an EMBL/GenBank/DDBJ whole genome shotgun (WGS) entry which is preliminary data.</text>
</comment>
<gene>
    <name evidence="1" type="ORF">APD06_17515</name>
    <name evidence="3" type="ORF">B9X95_16410</name>
    <name evidence="2" type="ORF">GSE42_13745</name>
</gene>
<name>A0A0Q1N3V8_ACIBA</name>
<evidence type="ECO:0000313" key="5">
    <source>
        <dbReference type="Proteomes" id="UP000194699"/>
    </source>
</evidence>
<accession>A0A0Q1N3V8</accession>
<dbReference type="Proteomes" id="UP000051322">
    <property type="component" value="Unassembled WGS sequence"/>
</dbReference>
<protein>
    <submittedName>
        <fullName evidence="3">Uncharacterized protein</fullName>
    </submittedName>
</protein>
<reference evidence="2 6" key="2">
    <citation type="journal article" date="2017" name="Ann. Clin. Microbiol. Antimicrob.">
        <title>New eight genes identified at the clinical multidrug-resistant Acinetobacter baumannii DMS06669 strain in a Vietnam hospital.</title>
        <authorList>
            <person name="Si-Tuan N."/>
            <person name="Ngoc H.M."/>
            <person name="Hang P.T.T."/>
            <person name="Nguyen C."/>
            <person name="Van P.H."/>
            <person name="Huong N.T."/>
        </authorList>
    </citation>
    <scope>NUCLEOTIDE SEQUENCE [LARGE SCALE GENOMIC DNA]</scope>
    <source>
        <strain evidence="2 6">DMS06669</strain>
    </source>
</reference>
<proteinExistence type="predicted"/>
<dbReference type="EMBL" id="WWCH01000001">
    <property type="protein sequence ID" value="MYM78987.1"/>
    <property type="molecule type" value="Genomic_DNA"/>
</dbReference>
<dbReference type="AlphaFoldDB" id="A0A0Q1N3V8"/>